<reference evidence="3" key="1">
    <citation type="submission" date="2023-03" db="EMBL/GenBank/DDBJ databases">
        <title>Massive genome expansion in bonnet fungi (Mycena s.s.) driven by repeated elements and novel gene families across ecological guilds.</title>
        <authorList>
            <consortium name="Lawrence Berkeley National Laboratory"/>
            <person name="Harder C.B."/>
            <person name="Miyauchi S."/>
            <person name="Viragh M."/>
            <person name="Kuo A."/>
            <person name="Thoen E."/>
            <person name="Andreopoulos B."/>
            <person name="Lu D."/>
            <person name="Skrede I."/>
            <person name="Drula E."/>
            <person name="Henrissat B."/>
            <person name="Morin E."/>
            <person name="Kohler A."/>
            <person name="Barry K."/>
            <person name="LaButti K."/>
            <person name="Morin E."/>
            <person name="Salamov A."/>
            <person name="Lipzen A."/>
            <person name="Mereny Z."/>
            <person name="Hegedus B."/>
            <person name="Baldrian P."/>
            <person name="Stursova M."/>
            <person name="Weitz H."/>
            <person name="Taylor A."/>
            <person name="Grigoriev I.V."/>
            <person name="Nagy L.G."/>
            <person name="Martin F."/>
            <person name="Kauserud H."/>
        </authorList>
    </citation>
    <scope>NUCLEOTIDE SEQUENCE</scope>
    <source>
        <strain evidence="3">CBHHK200</strain>
    </source>
</reference>
<gene>
    <name evidence="3" type="ORF">C8F04DRAFT_1183103</name>
</gene>
<dbReference type="Proteomes" id="UP001218188">
    <property type="component" value="Unassembled WGS sequence"/>
</dbReference>
<evidence type="ECO:0000256" key="2">
    <source>
        <dbReference type="SAM" id="SignalP"/>
    </source>
</evidence>
<protein>
    <recommendedName>
        <fullName evidence="5">Secreted protein</fullName>
    </recommendedName>
</protein>
<dbReference type="EMBL" id="JARJCM010000056">
    <property type="protein sequence ID" value="KAJ7034560.1"/>
    <property type="molecule type" value="Genomic_DNA"/>
</dbReference>
<evidence type="ECO:0000313" key="4">
    <source>
        <dbReference type="Proteomes" id="UP001218188"/>
    </source>
</evidence>
<name>A0AAD6SVI9_9AGAR</name>
<organism evidence="3 4">
    <name type="scientific">Mycena alexandri</name>
    <dbReference type="NCBI Taxonomy" id="1745969"/>
    <lineage>
        <taxon>Eukaryota</taxon>
        <taxon>Fungi</taxon>
        <taxon>Dikarya</taxon>
        <taxon>Basidiomycota</taxon>
        <taxon>Agaricomycotina</taxon>
        <taxon>Agaricomycetes</taxon>
        <taxon>Agaricomycetidae</taxon>
        <taxon>Agaricales</taxon>
        <taxon>Marasmiineae</taxon>
        <taxon>Mycenaceae</taxon>
        <taxon>Mycena</taxon>
    </lineage>
</organism>
<evidence type="ECO:0000256" key="1">
    <source>
        <dbReference type="SAM" id="MobiDB-lite"/>
    </source>
</evidence>
<feature type="region of interest" description="Disordered" evidence="1">
    <location>
        <begin position="30"/>
        <end position="51"/>
    </location>
</feature>
<feature type="signal peptide" evidence="2">
    <location>
        <begin position="1"/>
        <end position="20"/>
    </location>
</feature>
<evidence type="ECO:0008006" key="5">
    <source>
        <dbReference type="Google" id="ProtNLM"/>
    </source>
</evidence>
<sequence>MVPGKAIVVLTILWQGYGLAKDADQGGRYTSPFRAASSHHSSSGAQATGGEIEQPVAHWSGQSRRGGGLPMDELGAHDHAAKKFFFRFRHAVFNITGWIAIAAANGSRSGHTTAVTVTAAFVINKSSTGGFGIRDGLFWNGRK</sequence>
<keyword evidence="4" id="KW-1185">Reference proteome</keyword>
<dbReference type="AlphaFoldDB" id="A0AAD6SVI9"/>
<comment type="caution">
    <text evidence="3">The sequence shown here is derived from an EMBL/GenBank/DDBJ whole genome shotgun (WGS) entry which is preliminary data.</text>
</comment>
<evidence type="ECO:0000313" key="3">
    <source>
        <dbReference type="EMBL" id="KAJ7034560.1"/>
    </source>
</evidence>
<feature type="chain" id="PRO_5042296888" description="Secreted protein" evidence="2">
    <location>
        <begin position="21"/>
        <end position="143"/>
    </location>
</feature>
<keyword evidence="2" id="KW-0732">Signal</keyword>
<proteinExistence type="predicted"/>
<accession>A0AAD6SVI9</accession>